<dbReference type="GO" id="GO:0005506">
    <property type="term" value="F:iron ion binding"/>
    <property type="evidence" value="ECO:0007669"/>
    <property type="project" value="InterPro"/>
</dbReference>
<gene>
    <name evidence="9" type="ORF">PAC_06749</name>
</gene>
<keyword evidence="10" id="KW-1185">Reference proteome</keyword>
<proteinExistence type="inferred from homology"/>
<dbReference type="InterPro" id="IPR050529">
    <property type="entry name" value="CYP450_sterol_14alpha_dmase"/>
</dbReference>
<dbReference type="InterPro" id="IPR001128">
    <property type="entry name" value="Cyt_P450"/>
</dbReference>
<evidence type="ECO:0000313" key="9">
    <source>
        <dbReference type="EMBL" id="CZR56860.1"/>
    </source>
</evidence>
<evidence type="ECO:0000256" key="6">
    <source>
        <dbReference type="PIRSR" id="PIRSR602403-1"/>
    </source>
</evidence>
<dbReference type="InterPro" id="IPR036396">
    <property type="entry name" value="Cyt_P450_sf"/>
</dbReference>
<dbReference type="GO" id="GO:0016705">
    <property type="term" value="F:oxidoreductase activity, acting on paired donors, with incorporation or reduction of molecular oxygen"/>
    <property type="evidence" value="ECO:0007669"/>
    <property type="project" value="InterPro"/>
</dbReference>
<keyword evidence="8" id="KW-0812">Transmembrane</keyword>
<keyword evidence="8" id="KW-0472">Membrane</keyword>
<evidence type="ECO:0000256" key="5">
    <source>
        <dbReference type="ARBA" id="ARBA00023004"/>
    </source>
</evidence>
<comment type="similarity">
    <text evidence="2">Belongs to the cytochrome P450 family.</text>
</comment>
<evidence type="ECO:0000256" key="4">
    <source>
        <dbReference type="ARBA" id="ARBA00022723"/>
    </source>
</evidence>
<dbReference type="AlphaFoldDB" id="A0A1L7WVP5"/>
<keyword evidence="3 6" id="KW-0349">Heme</keyword>
<keyword evidence="4 6" id="KW-0479">Metal-binding</keyword>
<feature type="transmembrane region" description="Helical" evidence="8">
    <location>
        <begin position="19"/>
        <end position="38"/>
    </location>
</feature>
<keyword evidence="8" id="KW-1133">Transmembrane helix</keyword>
<evidence type="ECO:0000256" key="3">
    <source>
        <dbReference type="ARBA" id="ARBA00022617"/>
    </source>
</evidence>
<feature type="region of interest" description="Disordered" evidence="7">
    <location>
        <begin position="472"/>
        <end position="496"/>
    </location>
</feature>
<dbReference type="PANTHER" id="PTHR24304:SF2">
    <property type="entry name" value="24-HYDROXYCHOLESTEROL 7-ALPHA-HYDROXYLASE"/>
    <property type="match status" value="1"/>
</dbReference>
<dbReference type="PRINTS" id="PR00465">
    <property type="entry name" value="EP450IV"/>
</dbReference>
<evidence type="ECO:0000256" key="2">
    <source>
        <dbReference type="ARBA" id="ARBA00010617"/>
    </source>
</evidence>
<sequence length="579" mass="65629">MIDDIIETGTAIIRWDVRLTAIASFLLIFIVTQATTFIRSKIALSARDDGKTPPIEPYSIPVLGNLISFAFNTKPFLGKIIKTYGPNVPVRIRVLNRKIYFISGSESVLALFRSSRDLTTVPTAILVLEGAFGSPASVRPAYERDNTGIFKEPLPGSNNLEPHNRIFHNSHKGLHKTLQGNALIELADRFLKNLEKELSSLEVGYEWTDVPDIYRIIQETVFRASTEAICGPHLFKLNPDFVTDFWEFDTQLPNLFKSIPRWLIPRSFRNRDKLTACIMKWHKFAQEHVDATDPDLEDVEWEEYFGARVMRERQKDLGQIDGFTDKALAASDLGMVWGSNANIVPIIGWEILDVLFRPTVLTQTLHAITECSSPNLTGVAALQMSKLVANPLLQSIYTEELRIRNGVIIQRAPVSEGFKIGRWLFPKDDLITVSSWHEQRDRSVWNEGPVNGEFHSVEDFWAERFIVYPNDPNSGPRKPNPNSKVKPQILGKGEDNKPRFTADAMTGSFFPYGGGQTICPGRFYAKQEAIGALAMFLTMFDVELKDKEKMPEPNLDYFPFGVIPPVGKVPVRMRRRRFE</sequence>
<dbReference type="STRING" id="576137.A0A1L7WVP5"/>
<organism evidence="9 10">
    <name type="scientific">Phialocephala subalpina</name>
    <dbReference type="NCBI Taxonomy" id="576137"/>
    <lineage>
        <taxon>Eukaryota</taxon>
        <taxon>Fungi</taxon>
        <taxon>Dikarya</taxon>
        <taxon>Ascomycota</taxon>
        <taxon>Pezizomycotina</taxon>
        <taxon>Leotiomycetes</taxon>
        <taxon>Helotiales</taxon>
        <taxon>Mollisiaceae</taxon>
        <taxon>Phialocephala</taxon>
        <taxon>Phialocephala fortinii species complex</taxon>
    </lineage>
</organism>
<keyword evidence="5 6" id="KW-0408">Iron</keyword>
<evidence type="ECO:0000313" key="10">
    <source>
        <dbReference type="Proteomes" id="UP000184330"/>
    </source>
</evidence>
<evidence type="ECO:0000256" key="1">
    <source>
        <dbReference type="ARBA" id="ARBA00001971"/>
    </source>
</evidence>
<dbReference type="Gene3D" id="1.10.630.10">
    <property type="entry name" value="Cytochrome P450"/>
    <property type="match status" value="1"/>
</dbReference>
<evidence type="ECO:0000256" key="7">
    <source>
        <dbReference type="SAM" id="MobiDB-lite"/>
    </source>
</evidence>
<dbReference type="InterPro" id="IPR002403">
    <property type="entry name" value="Cyt_P450_E_grp-IV"/>
</dbReference>
<dbReference type="GO" id="GO:0020037">
    <property type="term" value="F:heme binding"/>
    <property type="evidence" value="ECO:0007669"/>
    <property type="project" value="InterPro"/>
</dbReference>
<accession>A0A1L7WVP5</accession>
<feature type="binding site" description="axial binding residue" evidence="6">
    <location>
        <position position="519"/>
    </location>
    <ligand>
        <name>heme</name>
        <dbReference type="ChEBI" id="CHEBI:30413"/>
    </ligand>
    <ligandPart>
        <name>Fe</name>
        <dbReference type="ChEBI" id="CHEBI:18248"/>
    </ligandPart>
</feature>
<comment type="cofactor">
    <cofactor evidence="1 6">
        <name>heme</name>
        <dbReference type="ChEBI" id="CHEBI:30413"/>
    </cofactor>
</comment>
<protein>
    <submittedName>
        <fullName evidence="9">Related to cytochrome p450 7a1</fullName>
    </submittedName>
</protein>
<dbReference type="GO" id="GO:0008395">
    <property type="term" value="F:steroid hydroxylase activity"/>
    <property type="evidence" value="ECO:0007669"/>
    <property type="project" value="TreeGrafter"/>
</dbReference>
<dbReference type="SUPFAM" id="SSF48264">
    <property type="entry name" value="Cytochrome P450"/>
    <property type="match status" value="1"/>
</dbReference>
<dbReference type="CDD" id="cd11040">
    <property type="entry name" value="CYP7_CYP8-like"/>
    <property type="match status" value="1"/>
</dbReference>
<dbReference type="OrthoDB" id="1470350at2759"/>
<reference evidence="9 10" key="1">
    <citation type="submission" date="2016-03" db="EMBL/GenBank/DDBJ databases">
        <authorList>
            <person name="Ploux O."/>
        </authorList>
    </citation>
    <scope>NUCLEOTIDE SEQUENCE [LARGE SCALE GENOMIC DNA]</scope>
    <source>
        <strain evidence="9 10">UAMH 11012</strain>
    </source>
</reference>
<dbReference type="EMBL" id="FJOG01000009">
    <property type="protein sequence ID" value="CZR56860.1"/>
    <property type="molecule type" value="Genomic_DNA"/>
</dbReference>
<evidence type="ECO:0000256" key="8">
    <source>
        <dbReference type="SAM" id="Phobius"/>
    </source>
</evidence>
<dbReference type="PANTHER" id="PTHR24304">
    <property type="entry name" value="CYTOCHROME P450 FAMILY 7"/>
    <property type="match status" value="1"/>
</dbReference>
<dbReference type="Proteomes" id="UP000184330">
    <property type="component" value="Unassembled WGS sequence"/>
</dbReference>
<dbReference type="Pfam" id="PF00067">
    <property type="entry name" value="p450"/>
    <property type="match status" value="1"/>
</dbReference>
<name>A0A1L7WVP5_9HELO</name>